<feature type="compositionally biased region" description="Acidic residues" evidence="1">
    <location>
        <begin position="1908"/>
        <end position="1923"/>
    </location>
</feature>
<feature type="compositionally biased region" description="Low complexity" evidence="1">
    <location>
        <begin position="1063"/>
        <end position="1072"/>
    </location>
</feature>
<feature type="compositionally biased region" description="Low complexity" evidence="1">
    <location>
        <begin position="1587"/>
        <end position="1609"/>
    </location>
</feature>
<feature type="compositionally biased region" description="Acidic residues" evidence="1">
    <location>
        <begin position="1861"/>
        <end position="1878"/>
    </location>
</feature>
<feature type="region of interest" description="Disordered" evidence="1">
    <location>
        <begin position="856"/>
        <end position="904"/>
    </location>
</feature>
<feature type="compositionally biased region" description="Basic and acidic residues" evidence="1">
    <location>
        <begin position="1884"/>
        <end position="1899"/>
    </location>
</feature>
<sequence>MADSLKKGGDPRDRYNPLIKPSDEAWEEIEKQFRALLEQPTISVDKILSEYFTDHERKLFLPATEPRSLRNTQETNTKRYEALLAGRFRGHRVSLAVKFTMLYFGLPVEPVLAGLFDYVKPDFDVDDWDELREVEVQPPLHFLTAHDHRNYGLDHMKGREGTYSTIPIPKSELEEKNPEVAAQLSGEYGGGHELGLRGGGGDDDDEDMSDMSSQTPGEDETACHLSLRGGEGDDHDADMPDVVTYESHARGVRAPRHGTSTRPQDQQFTVSTATPVSITSSHTAYDQEYTVSTPTPVSNRPSHLTGSPYDLATFQTGPPAPVTPVGNTRPAAPTNAKPGFSPNVRRGAGRSSSILPKGTSGNVPAGRVAQEAQRPAISNADKPATLYGYQGQVTFRPSDLSTFQDAVRRLLSLKSGDRCDMSLARLDRTSRTVIRVFEADLPLSPEHEISQYLNKESEANTANVWFVFRKGEVAPSAWEPQQFEFSTTLTKLRRANGFGGHDVAYYKMPPRSIFFEEEVPGYALPPLKAWGTNMYMPFLATAQEVLVGRPDRPGDGHCDIRIATDILANHWYGGLEVHQMAWKAMHPFAAKGKPLDVEVRSLPKDTVVFYLPGSISTAETLKLRQCSRGDGSREQYPDALKVVNQMLNATGLPAPTASYRIWRGSDFFDSSLASPEERYKPLEWCPHTNNTSEGGRELSAFIAKAVGDASEPCRFFVIQPVEEDNPWTICNTDGTRKEEFPVGINDMESFKALVQRLYEGDTNTQYDPDKDSLLLESLLSADEDSEEAQLWNPANFLLRANASDAEIAFVRRLVITRQVLVWVLKDDDLDFVKQLGENALWGPRYGETSRFRRELGLPSVAQPTRLAPMVPKAKPQKKPQTQTRTQPHSQPQSKATPTVPRREPREIHWAKQPSVFGKGIYNPSIPINAPPVEEVMRTGGNRVPMVTKNVLTATEQRRLQEDLWTVRGMALDRLSKCPWEQCRFTFRIDEQQKLLEHVQATHVGNKCPWCDAYLFEHWTQAQKEKHFKEAHADELQKTLGTTTTPTDTRRTTEPAPKVDSRAHAGAKPAAPAALSTFQILERASRPVGLPRAPLPPPKANSKEGGYLFCDRCGRDHTVLNNKADREHHDRRCVPNADASGRCDFCEACGDVVWKTKKDKDELAPFDDYPHRCRGTSHSNKPHCTKCGFGMRKLEDKEIDTHRQHCNGFFGTLGCFCPYCQHQFFKDGVRAPVVEVEKHIAECKHKTNQGTTPFEIYGDSFRETDDTPPDPMYLGEEKVMKLAAEQRRPRGAPRYLSHPLAWHDNCGGRPVVDPPSECPVYGCREPLFGLLPTEVLGHFEVKHDGVPQKKCPLCHLSFTIPEEERENDPELGEFADREEQIAHMECHVYQLWDILASKKVPQPPVQAPFHPFHSLWDPENETGLERRDKRCPHFERCGAMVGFMNQAQWNKHMETAHGVEDFGTLFCRDGEEDMAAALQARREERMRQGRSARLPNRAAIRGPPPSLPRAPQTPHLPPIARVPVSADEKSTAPEDSETGPDRMVIERTKTSTTGSSRPETPVTPRRPDAGSGSGSGQRPSKSGGGQRSGTSSGVSKTKPSGSGVSKSKSSGSGGAQRSGNSSGASKSKSSGSGTATSKTPSKTSTKTPTKSKPADKPTPKPKPKAAKPAPPVYVPAEDMYCSRCFRKAPRKNPKNPRKNPKNPRKNDPDRQTQMNAHSDPNRSCRIPPREGEITYDEDGKPELPSRVGWIHKTNLIVFKDIRNDFVSRHPELAKTMCPIDGNSTRSVQHWQHDPNNESNSEVWGLPFPPEEEEEYQDEESQPSGSESDGGEDGGDDARRKRRRSKMYKGPSLPRDPTYRDNGEEDDLSQADPADLEPESDTTSAGEKRKRDLDKTQERTPKRPKTAQVQEEEDGEEAGESEQDG</sequence>
<name>A0A8H6NF67_9PEZI</name>
<organism evidence="2 3">
    <name type="scientific">Colletotrichum musicola</name>
    <dbReference type="NCBI Taxonomy" id="2175873"/>
    <lineage>
        <taxon>Eukaryota</taxon>
        <taxon>Fungi</taxon>
        <taxon>Dikarya</taxon>
        <taxon>Ascomycota</taxon>
        <taxon>Pezizomycotina</taxon>
        <taxon>Sordariomycetes</taxon>
        <taxon>Hypocreomycetidae</taxon>
        <taxon>Glomerellales</taxon>
        <taxon>Glomerellaceae</taxon>
        <taxon>Colletotrichum</taxon>
        <taxon>Colletotrichum orchidearum species complex</taxon>
    </lineage>
</organism>
<feature type="compositionally biased region" description="Low complexity" evidence="1">
    <location>
        <begin position="1616"/>
        <end position="1650"/>
    </location>
</feature>
<dbReference type="EMBL" id="WIGM01000264">
    <property type="protein sequence ID" value="KAF6831317.1"/>
    <property type="molecule type" value="Genomic_DNA"/>
</dbReference>
<feature type="compositionally biased region" description="Polar residues" evidence="1">
    <location>
        <begin position="350"/>
        <end position="362"/>
    </location>
</feature>
<dbReference type="Proteomes" id="UP000639643">
    <property type="component" value="Unassembled WGS sequence"/>
</dbReference>
<reference evidence="2" key="1">
    <citation type="journal article" date="2020" name="Phytopathology">
        <title>Genome Sequence Resources of Colletotrichum truncatum, C. plurivorum, C. musicola, and C. sojae: Four Species Pathogenic to Soybean (Glycine max).</title>
        <authorList>
            <person name="Rogerio F."/>
            <person name="Boufleur T.R."/>
            <person name="Ciampi-Guillardi M."/>
            <person name="Sukno S.A."/>
            <person name="Thon M.R."/>
            <person name="Massola Junior N.S."/>
            <person name="Baroncelli R."/>
        </authorList>
    </citation>
    <scope>NUCLEOTIDE SEQUENCE</scope>
    <source>
        <strain evidence="2">LFN0074</strain>
    </source>
</reference>
<feature type="region of interest" description="Disordered" evidence="1">
    <location>
        <begin position="1776"/>
        <end position="1923"/>
    </location>
</feature>
<dbReference type="OrthoDB" id="4850289at2759"/>
<comment type="caution">
    <text evidence="2">The sequence shown here is derived from an EMBL/GenBank/DDBJ whole genome shotgun (WGS) entry which is preliminary data.</text>
</comment>
<feature type="region of interest" description="Disordered" evidence="1">
    <location>
        <begin position="279"/>
        <end position="313"/>
    </location>
</feature>
<protein>
    <submittedName>
        <fullName evidence="2">Uncharacterized protein</fullName>
    </submittedName>
</protein>
<evidence type="ECO:0000313" key="3">
    <source>
        <dbReference type="Proteomes" id="UP000639643"/>
    </source>
</evidence>
<feature type="region of interest" description="Disordered" evidence="1">
    <location>
        <begin position="1480"/>
        <end position="1744"/>
    </location>
</feature>
<feature type="compositionally biased region" description="Basic residues" evidence="1">
    <location>
        <begin position="1683"/>
        <end position="1702"/>
    </location>
</feature>
<feature type="region of interest" description="Disordered" evidence="1">
    <location>
        <begin position="186"/>
        <end position="221"/>
    </location>
</feature>
<feature type="compositionally biased region" description="Basic and acidic residues" evidence="1">
    <location>
        <begin position="1718"/>
        <end position="1742"/>
    </location>
</feature>
<feature type="compositionally biased region" description="Acidic residues" evidence="1">
    <location>
        <begin position="1808"/>
        <end position="1819"/>
    </location>
</feature>
<feature type="compositionally biased region" description="Basic and acidic residues" evidence="1">
    <location>
        <begin position="1047"/>
        <end position="1062"/>
    </location>
</feature>
<feature type="compositionally biased region" description="Polar residues" evidence="1">
    <location>
        <begin position="279"/>
        <end position="305"/>
    </location>
</feature>
<feature type="compositionally biased region" description="Low complexity" evidence="1">
    <location>
        <begin position="878"/>
        <end position="887"/>
    </location>
</feature>
<proteinExistence type="predicted"/>
<feature type="compositionally biased region" description="Gly residues" evidence="1">
    <location>
        <begin position="187"/>
        <end position="199"/>
    </location>
</feature>
<evidence type="ECO:0000256" key="1">
    <source>
        <dbReference type="SAM" id="MobiDB-lite"/>
    </source>
</evidence>
<accession>A0A8H6NF67</accession>
<feature type="region of interest" description="Disordered" evidence="1">
    <location>
        <begin position="1035"/>
        <end position="1072"/>
    </location>
</feature>
<feature type="compositionally biased region" description="Basic and acidic residues" evidence="1">
    <location>
        <begin position="1538"/>
        <end position="1548"/>
    </location>
</feature>
<gene>
    <name evidence="2" type="ORF">CMUS01_07390</name>
</gene>
<evidence type="ECO:0000313" key="2">
    <source>
        <dbReference type="EMBL" id="KAF6831317.1"/>
    </source>
</evidence>
<keyword evidence="3" id="KW-1185">Reference proteome</keyword>
<feature type="region of interest" description="Disordered" evidence="1">
    <location>
        <begin position="327"/>
        <end position="368"/>
    </location>
</feature>